<evidence type="ECO:0000313" key="3">
    <source>
        <dbReference type="EMBL" id="KAF9968490.1"/>
    </source>
</evidence>
<dbReference type="EMBL" id="JAAAHY010000019">
    <property type="protein sequence ID" value="KAF9968490.1"/>
    <property type="molecule type" value="Genomic_DNA"/>
</dbReference>
<feature type="region of interest" description="Disordered" evidence="2">
    <location>
        <begin position="209"/>
        <end position="230"/>
    </location>
</feature>
<sequence length="786" mass="88095">MTTSYNSSIHDSDVSGTHSRHGSTISVLSVPIMDPYYRDLQALKADHAALYNQLKLTQQTLQHSYQDQVIAQERSRRSETGSTRLRAHLNTLLKKHVEHHPERESLVQQIAELQTKLDIELGSRQALEQEHINLQQELLHCKLNTAVAKSGLGPASTATTSRSPSPTASVRSLTFSSFLGGATRRYRNSLSHGSQNAYAAAAVNTNGTHTQEVLQQQQQQQEALVSPSPQQLTGQYSYGATDLDMQMVQDLDHESLAVLQTQLPTCEQLEAEKLFYGKLREENIAMKMELLDLRHRHKIEKDSIKGYMSLYESLQKKQANALAVSEAEIDLLRNALQGHILRLESRESLIRTFAATVNSQAVDLEILTQEASRERTARARCEQEMASLLEASLTMLERWYSNVDQTFARLQEVVRPVRQTIHHLEIPSILQEWDQCEKGMQKVLADLAQSLVWQQQRQERELTLVADHTAEGLFTDVSTIRVQRNRGSTDISQTAAAAAATATVLSRASSSNAKDDSIDDTSGLENARIFQDSYSQQVFVWRKFKADSFLEECVKSVEKLAREKRQLQVRIAELTRAITELDEDRRLQKMTPSSDIVVPEERDSSSGDTESKEHVDLEEDTIIAEGETQREAHRNVSPKIEDSLLIEERASDEEQSKDNQKSSGMAEGKADQLTFETGEDEAISEARKQLLESIMKQILEWSDSQTARKRSLSRGAEDVVLSLGISDSLSKPATTHSAVPRAEVGQSEDRACGILLSSPGGQDDLETFIQMIRQAKRSRTVKLLMP</sequence>
<accession>A0A9P6M790</accession>
<feature type="region of interest" description="Disordered" evidence="2">
    <location>
        <begin position="585"/>
        <end position="681"/>
    </location>
</feature>
<feature type="compositionally biased region" description="Basic and acidic residues" evidence="2">
    <location>
        <begin position="599"/>
        <end position="615"/>
    </location>
</feature>
<gene>
    <name evidence="3" type="ORF">BGZ70_003344</name>
</gene>
<feature type="coiled-coil region" evidence="1">
    <location>
        <begin position="550"/>
        <end position="584"/>
    </location>
</feature>
<protein>
    <submittedName>
        <fullName evidence="3">Uncharacterized protein</fullName>
    </submittedName>
</protein>
<evidence type="ECO:0000256" key="1">
    <source>
        <dbReference type="SAM" id="Coils"/>
    </source>
</evidence>
<dbReference type="Proteomes" id="UP000738359">
    <property type="component" value="Unassembled WGS sequence"/>
</dbReference>
<name>A0A9P6M790_MORAP</name>
<evidence type="ECO:0000256" key="2">
    <source>
        <dbReference type="SAM" id="MobiDB-lite"/>
    </source>
</evidence>
<dbReference type="OrthoDB" id="2434930at2759"/>
<feature type="compositionally biased region" description="Basic and acidic residues" evidence="2">
    <location>
        <begin position="627"/>
        <end position="660"/>
    </location>
</feature>
<organism evidence="3 4">
    <name type="scientific">Mortierella alpina</name>
    <name type="common">Oleaginous fungus</name>
    <name type="synonym">Mortierella renispora</name>
    <dbReference type="NCBI Taxonomy" id="64518"/>
    <lineage>
        <taxon>Eukaryota</taxon>
        <taxon>Fungi</taxon>
        <taxon>Fungi incertae sedis</taxon>
        <taxon>Mucoromycota</taxon>
        <taxon>Mortierellomycotina</taxon>
        <taxon>Mortierellomycetes</taxon>
        <taxon>Mortierellales</taxon>
        <taxon>Mortierellaceae</taxon>
        <taxon>Mortierella</taxon>
    </lineage>
</organism>
<proteinExistence type="predicted"/>
<dbReference type="AlphaFoldDB" id="A0A9P6M790"/>
<keyword evidence="1" id="KW-0175">Coiled coil</keyword>
<evidence type="ECO:0000313" key="4">
    <source>
        <dbReference type="Proteomes" id="UP000738359"/>
    </source>
</evidence>
<keyword evidence="4" id="KW-1185">Reference proteome</keyword>
<feature type="coiled-coil region" evidence="1">
    <location>
        <begin position="110"/>
        <end position="144"/>
    </location>
</feature>
<feature type="region of interest" description="Disordered" evidence="2">
    <location>
        <begin position="1"/>
        <end position="21"/>
    </location>
</feature>
<comment type="caution">
    <text evidence="3">The sequence shown here is derived from an EMBL/GenBank/DDBJ whole genome shotgun (WGS) entry which is preliminary data.</text>
</comment>
<reference evidence="3" key="1">
    <citation type="journal article" date="2020" name="Fungal Divers.">
        <title>Resolving the Mortierellaceae phylogeny through synthesis of multi-gene phylogenetics and phylogenomics.</title>
        <authorList>
            <person name="Vandepol N."/>
            <person name="Liber J."/>
            <person name="Desiro A."/>
            <person name="Na H."/>
            <person name="Kennedy M."/>
            <person name="Barry K."/>
            <person name="Grigoriev I.V."/>
            <person name="Miller A.N."/>
            <person name="O'Donnell K."/>
            <person name="Stajich J.E."/>
            <person name="Bonito G."/>
        </authorList>
    </citation>
    <scope>NUCLEOTIDE SEQUENCE</scope>
    <source>
        <strain evidence="3">CK1249</strain>
    </source>
</reference>